<evidence type="ECO:0000313" key="2">
    <source>
        <dbReference type="Proteomes" id="UP001217198"/>
    </source>
</evidence>
<reference evidence="1" key="1">
    <citation type="submission" date="2022-12" db="EMBL/GenBank/DDBJ databases">
        <authorList>
            <person name="Lee J.-H."/>
            <person name="Jung S.-H."/>
        </authorList>
    </citation>
    <scope>NUCLEOTIDE SEQUENCE</scope>
</reference>
<sequence length="195" mass="22161">MKNVIILNGAPGIGKDTIAEIISRKWQYKNLSFKQPMFAIARAVLGSADFARFTARYHDRKHKEVKCDFLGDRSPREFMIHISENFVKPTLGKNQFGKLLCDSALTSPFNCIVSDGGFDEEVEHVAAHEALNVFVVRLHRDGMTFEGDSRKHIRRQDLISDTYHELDFDMTTGEPEDDAQKILDMVSEVVLKLSD</sequence>
<proteinExistence type="predicted"/>
<dbReference type="InterPro" id="IPR027417">
    <property type="entry name" value="P-loop_NTPase"/>
</dbReference>
<name>A0AAE9Y9X9_9CAUD</name>
<dbReference type="Gene3D" id="3.40.50.300">
    <property type="entry name" value="P-loop containing nucleotide triphosphate hydrolases"/>
    <property type="match status" value="1"/>
</dbReference>
<accession>A0AAE9Y9X9</accession>
<evidence type="ECO:0000313" key="1">
    <source>
        <dbReference type="EMBL" id="WCR32903.1"/>
    </source>
</evidence>
<dbReference type="EMBL" id="OQ031071">
    <property type="protein sequence ID" value="WCR32903.1"/>
    <property type="molecule type" value="Genomic_DNA"/>
</dbReference>
<organism evidence="1 2">
    <name type="scientific">Klebsiella phage KPP2020</name>
    <dbReference type="NCBI Taxonomy" id="3017288"/>
    <lineage>
        <taxon>Viruses</taxon>
        <taxon>Duplodnaviria</taxon>
        <taxon>Heunggongvirae</taxon>
        <taxon>Uroviricota</taxon>
        <taxon>Caudoviricetes</taxon>
        <taxon>Drexlerviridae</taxon>
        <taxon>Webervirus</taxon>
        <taxon>Webervirus KPP2020</taxon>
    </lineage>
</organism>
<gene>
    <name evidence="1" type="ORF">KPP2020_083</name>
</gene>
<keyword evidence="2" id="KW-1185">Reference proteome</keyword>
<dbReference type="Proteomes" id="UP001217198">
    <property type="component" value="Segment"/>
</dbReference>
<protein>
    <submittedName>
        <fullName evidence="1">Nucleoside triphosphate hydrolase</fullName>
    </submittedName>
</protein>
<keyword evidence="1" id="KW-0378">Hydrolase</keyword>
<dbReference type="GO" id="GO:0016787">
    <property type="term" value="F:hydrolase activity"/>
    <property type="evidence" value="ECO:0007669"/>
    <property type="project" value="UniProtKB-KW"/>
</dbReference>
<dbReference type="SUPFAM" id="SSF52540">
    <property type="entry name" value="P-loop containing nucleoside triphosphate hydrolases"/>
    <property type="match status" value="1"/>
</dbReference>